<feature type="region of interest" description="Disordered" evidence="3">
    <location>
        <begin position="586"/>
        <end position="697"/>
    </location>
</feature>
<dbReference type="PANTHER" id="PTHR22590">
    <property type="entry name" value="MYOSIN MOTOR DOMAIN-CONTAINING PROTEIN"/>
    <property type="match status" value="1"/>
</dbReference>
<feature type="region of interest" description="Disordered" evidence="3">
    <location>
        <begin position="153"/>
        <end position="185"/>
    </location>
</feature>
<feature type="region of interest" description="Disordered" evidence="3">
    <location>
        <begin position="245"/>
        <end position="266"/>
    </location>
</feature>
<feature type="compositionally biased region" description="Basic and acidic residues" evidence="3">
    <location>
        <begin position="283"/>
        <end position="296"/>
    </location>
</feature>
<comment type="caution">
    <text evidence="4">The sequence shown here is derived from an EMBL/GenBank/DDBJ whole genome shotgun (WGS) entry which is preliminary data.</text>
</comment>
<dbReference type="PROSITE" id="PS50096">
    <property type="entry name" value="IQ"/>
    <property type="match status" value="2"/>
</dbReference>
<feature type="region of interest" description="Disordered" evidence="3">
    <location>
        <begin position="283"/>
        <end position="304"/>
    </location>
</feature>
<dbReference type="Gene3D" id="1.20.5.190">
    <property type="match status" value="1"/>
</dbReference>
<proteinExistence type="predicted"/>
<dbReference type="InterPro" id="IPR000048">
    <property type="entry name" value="IQ_motif_EF-hand-BS"/>
</dbReference>
<evidence type="ECO:0000313" key="5">
    <source>
        <dbReference type="Proteomes" id="UP000593571"/>
    </source>
</evidence>
<feature type="compositionally biased region" description="Basic and acidic residues" evidence="3">
    <location>
        <begin position="153"/>
        <end position="163"/>
    </location>
</feature>
<dbReference type="PANTHER" id="PTHR22590:SF3">
    <property type="entry name" value="IQ DOMAIN-CONTAINING PROTEIN E"/>
    <property type="match status" value="1"/>
</dbReference>
<dbReference type="AlphaFoldDB" id="A0A7J8FIZ8"/>
<feature type="compositionally biased region" description="Low complexity" evidence="3">
    <location>
        <begin position="343"/>
        <end position="362"/>
    </location>
</feature>
<dbReference type="SMART" id="SM00015">
    <property type="entry name" value="IQ"/>
    <property type="match status" value="3"/>
</dbReference>
<feature type="coiled-coil region" evidence="2">
    <location>
        <begin position="197"/>
        <end position="243"/>
    </location>
</feature>
<organism evidence="4 5">
    <name type="scientific">Rousettus aegyptiacus</name>
    <name type="common">Egyptian fruit bat</name>
    <name type="synonym">Pteropus aegyptiacus</name>
    <dbReference type="NCBI Taxonomy" id="9407"/>
    <lineage>
        <taxon>Eukaryota</taxon>
        <taxon>Metazoa</taxon>
        <taxon>Chordata</taxon>
        <taxon>Craniata</taxon>
        <taxon>Vertebrata</taxon>
        <taxon>Euteleostomi</taxon>
        <taxon>Mammalia</taxon>
        <taxon>Eutheria</taxon>
        <taxon>Laurasiatheria</taxon>
        <taxon>Chiroptera</taxon>
        <taxon>Yinpterochiroptera</taxon>
        <taxon>Pteropodoidea</taxon>
        <taxon>Pteropodidae</taxon>
        <taxon>Rousettinae</taxon>
        <taxon>Rousettus</taxon>
    </lineage>
</organism>
<feature type="region of interest" description="Disordered" evidence="3">
    <location>
        <begin position="436"/>
        <end position="491"/>
    </location>
</feature>
<keyword evidence="2" id="KW-0175">Coiled coil</keyword>
<reference evidence="4 5" key="1">
    <citation type="journal article" date="2020" name="Nature">
        <title>Six reference-quality genomes reveal evolution of bat adaptations.</title>
        <authorList>
            <person name="Jebb D."/>
            <person name="Huang Z."/>
            <person name="Pippel M."/>
            <person name="Hughes G.M."/>
            <person name="Lavrichenko K."/>
            <person name="Devanna P."/>
            <person name="Winkler S."/>
            <person name="Jermiin L.S."/>
            <person name="Skirmuntt E.C."/>
            <person name="Katzourakis A."/>
            <person name="Burkitt-Gray L."/>
            <person name="Ray D.A."/>
            <person name="Sullivan K.A.M."/>
            <person name="Roscito J.G."/>
            <person name="Kirilenko B.M."/>
            <person name="Davalos L.M."/>
            <person name="Corthals A.P."/>
            <person name="Power M.L."/>
            <person name="Jones G."/>
            <person name="Ransome R.D."/>
            <person name="Dechmann D.K.N."/>
            <person name="Locatelli A.G."/>
            <person name="Puechmaille S.J."/>
            <person name="Fedrigo O."/>
            <person name="Jarvis E.D."/>
            <person name="Hiller M."/>
            <person name="Vernes S.C."/>
            <person name="Myers E.W."/>
            <person name="Teeling E.C."/>
        </authorList>
    </citation>
    <scope>NUCLEOTIDE SEQUENCE [LARGE SCALE GENOMIC DNA]</scope>
    <source>
        <strain evidence="4">MRouAeg1</strain>
        <tissue evidence="4">Muscle</tissue>
    </source>
</reference>
<gene>
    <name evidence="4" type="ORF">HJG63_006844</name>
</gene>
<feature type="compositionally biased region" description="Basic and acidic residues" evidence="3">
    <location>
        <begin position="250"/>
        <end position="259"/>
    </location>
</feature>
<evidence type="ECO:0000313" key="4">
    <source>
        <dbReference type="EMBL" id="KAF6447142.1"/>
    </source>
</evidence>
<protein>
    <submittedName>
        <fullName evidence="4">IQ motif containing E</fullName>
    </submittedName>
</protein>
<evidence type="ECO:0000256" key="3">
    <source>
        <dbReference type="SAM" id="MobiDB-lite"/>
    </source>
</evidence>
<dbReference type="Proteomes" id="UP000593571">
    <property type="component" value="Unassembled WGS sequence"/>
</dbReference>
<sequence length="697" mass="77179">MRVAWSPPHACACGLERSRRCVCVWLGASPMRVRVAWSVPPARCPRRCVCVWFGAPPCVCVWLGAPHNACACGSEPPTMRVRVAWSVPPARCPGGACACGLEPPPCVCVWLGAFPAVRVRAACAGCIWPFFLQSLRMQKSEVDLMKTKLRRLEEEKSRKDRQIEQLLDPSRGPGSVRTPAEDRPETGWVVSGLKQRILKLEQQCREKDSTIHKLQTDIKTTNLEEMRIAMETYYEEIHRLQTLLASSETTGRKPSEKKAGLRRQKKASSVLLSLSRSVQELTEENRSLKEDLDRVLSHSPTVSRTQGYMEWSKPRLLRRIAELEKEIGPMESPKPQSSDEAQSDLLAHAASSSAGQGQPPAGHLEESERVWAAVRSLKGERRALRAQLQDRDLEVKQLLQAKVDLQRELESVKEGEKERREREEALREEIEMLTKKFQELEETKGEEEGGAVEATPEAQEEPRPSGTACGPPQQGREPDASAPRPCLEGRRQAAASVLQARWKVYREQKKKAAVDEAAAVLQAAFRGHLARADLVARQAWAAEPPSQDSPPPCIPSPLVQAEDDPGREEVITIIQSVLRAHLARIRHRAASERASTPASAKRRPPQSGLAFPGEEDSTASRGDTVDGPSPEDEAPQRRGPEAQAAPRPCPVESPPSEPPLRAEDVNSDDSDEIVIAPSLPEKKRTPHPGSRSVHLTW</sequence>
<accession>A0A7J8FIZ8</accession>
<dbReference type="CDD" id="cd23767">
    <property type="entry name" value="IQCD"/>
    <property type="match status" value="1"/>
</dbReference>
<feature type="region of interest" description="Disordered" evidence="3">
    <location>
        <begin position="326"/>
        <end position="367"/>
    </location>
</feature>
<dbReference type="Pfam" id="PF00612">
    <property type="entry name" value="IQ"/>
    <property type="match status" value="2"/>
</dbReference>
<feature type="compositionally biased region" description="Basic and acidic residues" evidence="3">
    <location>
        <begin position="436"/>
        <end position="447"/>
    </location>
</feature>
<feature type="compositionally biased region" description="Pro residues" evidence="3">
    <location>
        <begin position="647"/>
        <end position="658"/>
    </location>
</feature>
<feature type="region of interest" description="Disordered" evidence="3">
    <location>
        <begin position="540"/>
        <end position="565"/>
    </location>
</feature>
<keyword evidence="1" id="KW-0677">Repeat</keyword>
<name>A0A7J8FIZ8_ROUAE</name>
<dbReference type="EMBL" id="JACASE010000007">
    <property type="protein sequence ID" value="KAF6447142.1"/>
    <property type="molecule type" value="Genomic_DNA"/>
</dbReference>
<keyword evidence="5" id="KW-1185">Reference proteome</keyword>
<dbReference type="InterPro" id="IPR052318">
    <property type="entry name" value="CellDiv_DevSignal_Domain"/>
</dbReference>
<evidence type="ECO:0000256" key="1">
    <source>
        <dbReference type="ARBA" id="ARBA00022737"/>
    </source>
</evidence>
<evidence type="ECO:0000256" key="2">
    <source>
        <dbReference type="SAM" id="Coils"/>
    </source>
</evidence>